<evidence type="ECO:0000313" key="12">
    <source>
        <dbReference type="Proteomes" id="UP000695562"/>
    </source>
</evidence>
<keyword evidence="12" id="KW-1185">Reference proteome</keyword>
<dbReference type="CDD" id="cd10548">
    <property type="entry name" value="cupin_CDO"/>
    <property type="match status" value="1"/>
</dbReference>
<comment type="catalytic activity">
    <reaction evidence="9">
        <text>L-cysteine + O2 = 3-sulfino-L-alanine + H(+)</text>
        <dbReference type="Rhea" id="RHEA:20441"/>
        <dbReference type="ChEBI" id="CHEBI:15378"/>
        <dbReference type="ChEBI" id="CHEBI:15379"/>
        <dbReference type="ChEBI" id="CHEBI:35235"/>
        <dbReference type="ChEBI" id="CHEBI:61085"/>
        <dbReference type="EC" id="1.13.11.20"/>
    </reaction>
</comment>
<reference evidence="11" key="1">
    <citation type="submission" date="2020-01" db="EMBL/GenBank/DDBJ databases">
        <title>Development of genomics and gene disruption for Polysphondylium violaceum indicates a role for the polyketide synthase stlB in stalk morphogenesis.</title>
        <authorList>
            <person name="Narita B."/>
            <person name="Kawabe Y."/>
            <person name="Kin K."/>
            <person name="Saito T."/>
            <person name="Gibbs R."/>
            <person name="Kuspa A."/>
            <person name="Muzny D."/>
            <person name="Queller D."/>
            <person name="Richards S."/>
            <person name="Strassman J."/>
            <person name="Sucgang R."/>
            <person name="Worley K."/>
            <person name="Schaap P."/>
        </authorList>
    </citation>
    <scope>NUCLEOTIDE SEQUENCE</scope>
    <source>
        <strain evidence="11">QSvi11</strain>
    </source>
</reference>
<dbReference type="EMBL" id="AJWJ01000380">
    <property type="protein sequence ID" value="KAF2071398.1"/>
    <property type="molecule type" value="Genomic_DNA"/>
</dbReference>
<feature type="binding site" evidence="8">
    <location>
        <position position="100"/>
    </location>
    <ligand>
        <name>Fe cation</name>
        <dbReference type="ChEBI" id="CHEBI:24875"/>
        <note>catalytic</note>
    </ligand>
</feature>
<dbReference type="SUPFAM" id="SSF51182">
    <property type="entry name" value="RmlC-like cupins"/>
    <property type="match status" value="1"/>
</dbReference>
<sequence>MTQENQTSPDIRQNGANTKTPLEELVENLHKEFSIMQEEGYYGNTEAITDLMNEYVANNDDYKDYCFSCPYKYTRNLIAKSDVFELMVICWKKGQPSPIHNHEEQRCWMGCVKGRLQETYYVFQDTKDTHGTGLLEESHCHPIENGSVGYITDEIAFHKIESLTEDSTSIHLYSRPITECNIYCPMTGAITRRKLGYFTQYKSKESINVHTSFDYVPTTNSYISTNTTAISTTQ</sequence>
<feature type="region of interest" description="Disordered" evidence="10">
    <location>
        <begin position="1"/>
        <end position="20"/>
    </location>
</feature>
<name>A0A8J4UY40_9MYCE</name>
<keyword evidence="3 8" id="KW-0479">Metal-binding</keyword>
<evidence type="ECO:0000256" key="6">
    <source>
        <dbReference type="ARBA" id="ARBA00023004"/>
    </source>
</evidence>
<evidence type="ECO:0000313" key="11">
    <source>
        <dbReference type="EMBL" id="KAF2071398.1"/>
    </source>
</evidence>
<evidence type="ECO:0000256" key="9">
    <source>
        <dbReference type="RuleBase" id="RU366010"/>
    </source>
</evidence>
<dbReference type="InterPro" id="IPR010300">
    <property type="entry name" value="CDO_1"/>
</dbReference>
<comment type="caution">
    <text evidence="11">The sequence shown here is derived from an EMBL/GenBank/DDBJ whole genome shotgun (WGS) entry which is preliminary data.</text>
</comment>
<comment type="cofactor">
    <cofactor evidence="9">
        <name>Fe cation</name>
        <dbReference type="ChEBI" id="CHEBI:24875"/>
    </cofactor>
    <text evidence="9">Binds 1 Fe cation per subunit.</text>
</comment>
<dbReference type="EC" id="1.13.11.20" evidence="2 9"/>
<proteinExistence type="inferred from homology"/>
<protein>
    <recommendedName>
        <fullName evidence="2 9">Cysteine dioxygenase</fullName>
        <ecNumber evidence="2 9">1.13.11.20</ecNumber>
    </recommendedName>
</protein>
<keyword evidence="5 9" id="KW-0560">Oxidoreductase</keyword>
<dbReference type="Proteomes" id="UP000695562">
    <property type="component" value="Unassembled WGS sequence"/>
</dbReference>
<evidence type="ECO:0000256" key="7">
    <source>
        <dbReference type="PIRSR" id="PIRSR610300-50"/>
    </source>
</evidence>
<organism evidence="11 12">
    <name type="scientific">Polysphondylium violaceum</name>
    <dbReference type="NCBI Taxonomy" id="133409"/>
    <lineage>
        <taxon>Eukaryota</taxon>
        <taxon>Amoebozoa</taxon>
        <taxon>Evosea</taxon>
        <taxon>Eumycetozoa</taxon>
        <taxon>Dictyostelia</taxon>
        <taxon>Dictyosteliales</taxon>
        <taxon>Dictyosteliaceae</taxon>
        <taxon>Polysphondylium</taxon>
    </lineage>
</organism>
<gene>
    <name evidence="11" type="ORF">CYY_007292</name>
</gene>
<comment type="similarity">
    <text evidence="1 9">Belongs to the cysteine dioxygenase family.</text>
</comment>
<evidence type="ECO:0000256" key="8">
    <source>
        <dbReference type="PIRSR" id="PIRSR610300-51"/>
    </source>
</evidence>
<keyword evidence="7" id="KW-0883">Thioether bond</keyword>
<feature type="cross-link" description="3'-(S-cysteinyl)-tyrosine (Cys-Tyr)" evidence="7">
    <location>
        <begin position="107"/>
        <end position="173"/>
    </location>
</feature>
<keyword evidence="4 9" id="KW-0223">Dioxygenase</keyword>
<dbReference type="PANTHER" id="PTHR12918">
    <property type="entry name" value="CYSTEINE DIOXYGENASE"/>
    <property type="match status" value="1"/>
</dbReference>
<dbReference type="OrthoDB" id="543511at2759"/>
<evidence type="ECO:0000256" key="3">
    <source>
        <dbReference type="ARBA" id="ARBA00022723"/>
    </source>
</evidence>
<dbReference type="AlphaFoldDB" id="A0A8J4UY40"/>
<dbReference type="InterPro" id="IPR014710">
    <property type="entry name" value="RmlC-like_jellyroll"/>
</dbReference>
<dbReference type="Pfam" id="PF05995">
    <property type="entry name" value="CDO_I"/>
    <property type="match status" value="1"/>
</dbReference>
<dbReference type="PANTHER" id="PTHR12918:SF1">
    <property type="entry name" value="CYSTEINE DIOXYGENASE TYPE 1"/>
    <property type="match status" value="1"/>
</dbReference>
<dbReference type="GO" id="GO:0008198">
    <property type="term" value="F:ferrous iron binding"/>
    <property type="evidence" value="ECO:0007669"/>
    <property type="project" value="TreeGrafter"/>
</dbReference>
<dbReference type="GO" id="GO:0019448">
    <property type="term" value="P:L-cysteine catabolic process"/>
    <property type="evidence" value="ECO:0007669"/>
    <property type="project" value="TreeGrafter"/>
</dbReference>
<dbReference type="InterPro" id="IPR011051">
    <property type="entry name" value="RmlC_Cupin_sf"/>
</dbReference>
<dbReference type="GO" id="GO:0017172">
    <property type="term" value="F:cysteine dioxygenase activity"/>
    <property type="evidence" value="ECO:0007669"/>
    <property type="project" value="UniProtKB-UniRule"/>
</dbReference>
<feature type="binding site" evidence="8">
    <location>
        <position position="158"/>
    </location>
    <ligand>
        <name>Fe cation</name>
        <dbReference type="ChEBI" id="CHEBI:24875"/>
        <note>catalytic</note>
    </ligand>
</feature>
<dbReference type="Gene3D" id="2.60.120.10">
    <property type="entry name" value="Jelly Rolls"/>
    <property type="match status" value="1"/>
</dbReference>
<evidence type="ECO:0000256" key="4">
    <source>
        <dbReference type="ARBA" id="ARBA00022964"/>
    </source>
</evidence>
<evidence type="ECO:0000256" key="10">
    <source>
        <dbReference type="SAM" id="MobiDB-lite"/>
    </source>
</evidence>
<feature type="binding site" evidence="8">
    <location>
        <position position="102"/>
    </location>
    <ligand>
        <name>Fe cation</name>
        <dbReference type="ChEBI" id="CHEBI:24875"/>
        <note>catalytic</note>
    </ligand>
</feature>
<evidence type="ECO:0000256" key="2">
    <source>
        <dbReference type="ARBA" id="ARBA00013133"/>
    </source>
</evidence>
<keyword evidence="6 8" id="KW-0408">Iron</keyword>
<evidence type="ECO:0000256" key="5">
    <source>
        <dbReference type="ARBA" id="ARBA00023002"/>
    </source>
</evidence>
<evidence type="ECO:0000256" key="1">
    <source>
        <dbReference type="ARBA" id="ARBA00006622"/>
    </source>
</evidence>
<accession>A0A8J4UY40</accession>